<protein>
    <recommendedName>
        <fullName evidence="1">DUF2087 domain-containing protein</fullName>
    </recommendedName>
</protein>
<name>A0ABT9W3W9_9BACI</name>
<dbReference type="RefSeq" id="WP_307397275.1">
    <property type="nucleotide sequence ID" value="NZ_BAAADK010000013.1"/>
</dbReference>
<gene>
    <name evidence="2" type="ORF">J2S11_003873</name>
</gene>
<evidence type="ECO:0000313" key="3">
    <source>
        <dbReference type="Proteomes" id="UP001235840"/>
    </source>
</evidence>
<organism evidence="2 3">
    <name type="scientific">Caldalkalibacillus horti</name>
    <dbReference type="NCBI Taxonomy" id="77523"/>
    <lineage>
        <taxon>Bacteria</taxon>
        <taxon>Bacillati</taxon>
        <taxon>Bacillota</taxon>
        <taxon>Bacilli</taxon>
        <taxon>Bacillales</taxon>
        <taxon>Bacillaceae</taxon>
        <taxon>Caldalkalibacillus</taxon>
    </lineage>
</organism>
<comment type="caution">
    <text evidence="2">The sequence shown here is derived from an EMBL/GenBank/DDBJ whole genome shotgun (WGS) entry which is preliminary data.</text>
</comment>
<accession>A0ABT9W3W9</accession>
<evidence type="ECO:0000313" key="2">
    <source>
        <dbReference type="EMBL" id="MDQ0167943.1"/>
    </source>
</evidence>
<proteinExistence type="predicted"/>
<sequence length="254" mass="29895">MNSLQLIWDASLEELKTGYRYDHNAENYTCLICGQQFTKGIVYEEDGVFYEAEKFTRLHIVNEHTSVFHYLLSLDKKYTGLTDKQKKVVQLYQEGLNDNEIMKETGAGSASTIRNYRFLLREGMKASKIYLAIMELAEEKARPEDKFISTHRTPNMYDQRYAITEQENEKILSTYFPDGLDGPLAEFPKKQKRKLAILLHIVKRFEANRPYTEKEINDILKNVYDDYVVLRRYLIDYGFLGRQDDGSTYWIRSN</sequence>
<evidence type="ECO:0000259" key="1">
    <source>
        <dbReference type="Pfam" id="PF09860"/>
    </source>
</evidence>
<dbReference type="Proteomes" id="UP001235840">
    <property type="component" value="Unassembled WGS sequence"/>
</dbReference>
<reference evidence="2 3" key="1">
    <citation type="submission" date="2023-07" db="EMBL/GenBank/DDBJ databases">
        <title>Genomic Encyclopedia of Type Strains, Phase IV (KMG-IV): sequencing the most valuable type-strain genomes for metagenomic binning, comparative biology and taxonomic classification.</title>
        <authorList>
            <person name="Goeker M."/>
        </authorList>
    </citation>
    <scope>NUCLEOTIDE SEQUENCE [LARGE SCALE GENOMIC DNA]</scope>
    <source>
        <strain evidence="2 3">DSM 12751</strain>
    </source>
</reference>
<dbReference type="EMBL" id="JAUSTY010000021">
    <property type="protein sequence ID" value="MDQ0167943.1"/>
    <property type="molecule type" value="Genomic_DNA"/>
</dbReference>
<feature type="domain" description="DUF2087" evidence="1">
    <location>
        <begin position="184"/>
        <end position="250"/>
    </location>
</feature>
<dbReference type="Pfam" id="PF09860">
    <property type="entry name" value="DUF2087"/>
    <property type="match status" value="1"/>
</dbReference>
<keyword evidence="3" id="KW-1185">Reference proteome</keyword>
<dbReference type="InterPro" id="IPR018656">
    <property type="entry name" value="DUF2087"/>
</dbReference>